<dbReference type="Gene3D" id="3.40.50.300">
    <property type="entry name" value="P-loop containing nucleotide triphosphate hydrolases"/>
    <property type="match status" value="1"/>
</dbReference>
<keyword evidence="5" id="KW-0131">Cell cycle</keyword>
<evidence type="ECO:0000256" key="3">
    <source>
        <dbReference type="ARBA" id="ARBA00022840"/>
    </source>
</evidence>
<dbReference type="PANTHER" id="PTHR23073">
    <property type="entry name" value="26S PROTEASOME REGULATORY SUBUNIT"/>
    <property type="match status" value="1"/>
</dbReference>
<dbReference type="InterPro" id="IPR003593">
    <property type="entry name" value="AAA+_ATPase"/>
</dbReference>
<evidence type="ECO:0000259" key="4">
    <source>
        <dbReference type="SMART" id="SM00382"/>
    </source>
</evidence>
<dbReference type="EMBL" id="UOFS01000025">
    <property type="protein sequence ID" value="VAW96004.1"/>
    <property type="molecule type" value="Genomic_DNA"/>
</dbReference>
<name>A0A3B1APX0_9ZZZZ</name>
<dbReference type="SUPFAM" id="SSF52540">
    <property type="entry name" value="P-loop containing nucleoside triphosphate hydrolases"/>
    <property type="match status" value="1"/>
</dbReference>
<proteinExistence type="inferred from homology"/>
<dbReference type="InterPro" id="IPR027417">
    <property type="entry name" value="P-loop_NTPase"/>
</dbReference>
<dbReference type="InterPro" id="IPR050221">
    <property type="entry name" value="26S_Proteasome_ATPase"/>
</dbReference>
<evidence type="ECO:0000313" key="5">
    <source>
        <dbReference type="EMBL" id="VAW96004.1"/>
    </source>
</evidence>
<evidence type="ECO:0000256" key="1">
    <source>
        <dbReference type="ARBA" id="ARBA00006914"/>
    </source>
</evidence>
<keyword evidence="3" id="KW-0067">ATP-binding</keyword>
<dbReference type="AlphaFoldDB" id="A0A3B1APX0"/>
<accession>A0A3B1APX0</accession>
<dbReference type="SMART" id="SM00382">
    <property type="entry name" value="AAA"/>
    <property type="match status" value="1"/>
</dbReference>
<sequence length="379" mass="43067">MLLVLVPYIKPDLFDEVIQSVMPGAGDYPQLGGMRGSQHRGFLPTAETALFLLAGENIAQRQFWQKQLTAEHPLVKNGTVYLDSTINNEPPMSGRLLLDLEIAELLITGNINAPRMSLQFPAQLLHSQLEWHDLVLPSQTMAQVKELEQWVANVDILMQQWGMKTKLRPGLRVLFYGSPGTGKTFTATLLGKITGHEVYKVDLSMVVSKYIGETEKNLATLFDKAEHKNWILFFDEADALFGKRTQVRDAHDRYANQEVSFLLQRIETYDGLIILASNLANNVDEAFARRFEQVVHFPKPRKGERLRLWKNSIPEKVILEAGLELTELANRYEVSGGTIMNVVRHVCMQAISRSEDVLRMEDFKEGLRREYAKENRVGS</sequence>
<evidence type="ECO:0000256" key="2">
    <source>
        <dbReference type="ARBA" id="ARBA00022741"/>
    </source>
</evidence>
<organism evidence="5">
    <name type="scientific">hydrothermal vent metagenome</name>
    <dbReference type="NCBI Taxonomy" id="652676"/>
    <lineage>
        <taxon>unclassified sequences</taxon>
        <taxon>metagenomes</taxon>
        <taxon>ecological metagenomes</taxon>
    </lineage>
</organism>
<dbReference type="CDD" id="cd19481">
    <property type="entry name" value="RecA-like_protease"/>
    <property type="match status" value="1"/>
</dbReference>
<feature type="domain" description="AAA+ ATPase" evidence="4">
    <location>
        <begin position="169"/>
        <end position="301"/>
    </location>
</feature>
<dbReference type="GO" id="GO:0005524">
    <property type="term" value="F:ATP binding"/>
    <property type="evidence" value="ECO:0007669"/>
    <property type="project" value="UniProtKB-KW"/>
</dbReference>
<keyword evidence="2" id="KW-0547">Nucleotide-binding</keyword>
<comment type="similarity">
    <text evidence="1">Belongs to the AAA ATPase family.</text>
</comment>
<dbReference type="GO" id="GO:0051301">
    <property type="term" value="P:cell division"/>
    <property type="evidence" value="ECO:0007669"/>
    <property type="project" value="UniProtKB-KW"/>
</dbReference>
<protein>
    <submittedName>
        <fullName evidence="5">Cell division protein FtsH</fullName>
    </submittedName>
</protein>
<gene>
    <name evidence="5" type="ORF">MNBD_GAMMA22-823</name>
</gene>
<keyword evidence="5" id="KW-0132">Cell division</keyword>
<reference evidence="5" key="1">
    <citation type="submission" date="2018-06" db="EMBL/GenBank/DDBJ databases">
        <authorList>
            <person name="Zhirakovskaya E."/>
        </authorList>
    </citation>
    <scope>NUCLEOTIDE SEQUENCE</scope>
</reference>
<dbReference type="GO" id="GO:0016887">
    <property type="term" value="F:ATP hydrolysis activity"/>
    <property type="evidence" value="ECO:0007669"/>
    <property type="project" value="InterPro"/>
</dbReference>
<dbReference type="Pfam" id="PF00004">
    <property type="entry name" value="AAA"/>
    <property type="match status" value="1"/>
</dbReference>
<dbReference type="InterPro" id="IPR003959">
    <property type="entry name" value="ATPase_AAA_core"/>
</dbReference>